<evidence type="ECO:0000313" key="2">
    <source>
        <dbReference type="EMBL" id="EIT87196.1"/>
    </source>
</evidence>
<accession>I8J5W3</accession>
<keyword evidence="1" id="KW-0472">Membrane</keyword>
<name>I8J5W3_9BACL</name>
<organism evidence="2 3">
    <name type="scientific">Fictibacillus macauensis ZFHKF-1</name>
    <dbReference type="NCBI Taxonomy" id="1196324"/>
    <lineage>
        <taxon>Bacteria</taxon>
        <taxon>Bacillati</taxon>
        <taxon>Bacillota</taxon>
        <taxon>Bacilli</taxon>
        <taxon>Bacillales</taxon>
        <taxon>Fictibacillaceae</taxon>
        <taxon>Fictibacillus</taxon>
    </lineage>
</organism>
<sequence length="232" mass="26819">MFKKQKEEDFYLLYCVANDRMNPINVPGFLWGAFFCGGIVTLILTVGIYGTDYYLKPFWFHLANRSIAISFIQFLITLFFSRTKNVFRFQKAQAVFISLVAFKVSLDFYVGFIAFTEKAYLSSTFRSIALVSCIGGVIYMILSSIRGIMKVRQGAFRKDGQGLYNFKDTITPYNLPILLGILLFSGFLLKTIYKINHNMYDTIYLFILLFLTVFIQYGIAFAIPEFFLMIYC</sequence>
<dbReference type="Proteomes" id="UP000004080">
    <property type="component" value="Unassembled WGS sequence"/>
</dbReference>
<dbReference type="RefSeq" id="WP_007200397.1">
    <property type="nucleotide sequence ID" value="NZ_AKKV01000014.1"/>
</dbReference>
<dbReference type="EMBL" id="AKKV01000014">
    <property type="protein sequence ID" value="EIT87196.1"/>
    <property type="molecule type" value="Genomic_DNA"/>
</dbReference>
<feature type="non-terminal residue" evidence="2">
    <location>
        <position position="232"/>
    </location>
</feature>
<feature type="transmembrane region" description="Helical" evidence="1">
    <location>
        <begin position="92"/>
        <end position="115"/>
    </location>
</feature>
<keyword evidence="1" id="KW-1133">Transmembrane helix</keyword>
<gene>
    <name evidence="2" type="ORF">A374_01474</name>
</gene>
<feature type="transmembrane region" description="Helical" evidence="1">
    <location>
        <begin position="170"/>
        <end position="193"/>
    </location>
</feature>
<keyword evidence="1" id="KW-0812">Transmembrane</keyword>
<feature type="transmembrane region" description="Helical" evidence="1">
    <location>
        <begin position="205"/>
        <end position="231"/>
    </location>
</feature>
<reference evidence="2 3" key="1">
    <citation type="journal article" date="2012" name="J. Bacteriol.">
        <title>Genome of Bacillus macauensis ZFHKF-1, a Long-Chain-Forming Bacterium.</title>
        <authorList>
            <person name="Cai L."/>
            <person name="Zhang T."/>
        </authorList>
    </citation>
    <scope>NUCLEOTIDE SEQUENCE [LARGE SCALE GENOMIC DNA]</scope>
    <source>
        <strain evidence="2 3">ZFHKF-1</strain>
    </source>
</reference>
<dbReference type="STRING" id="1196324.A374_01474"/>
<evidence type="ECO:0000256" key="1">
    <source>
        <dbReference type="SAM" id="Phobius"/>
    </source>
</evidence>
<dbReference type="OrthoDB" id="2678099at2"/>
<keyword evidence="3" id="KW-1185">Reference proteome</keyword>
<feature type="transmembrane region" description="Helical" evidence="1">
    <location>
        <begin position="62"/>
        <end position="80"/>
    </location>
</feature>
<feature type="transmembrane region" description="Helical" evidence="1">
    <location>
        <begin position="29"/>
        <end position="50"/>
    </location>
</feature>
<protein>
    <submittedName>
        <fullName evidence="2">Uncharacterized protein</fullName>
    </submittedName>
</protein>
<dbReference type="AlphaFoldDB" id="I8J5W3"/>
<evidence type="ECO:0000313" key="3">
    <source>
        <dbReference type="Proteomes" id="UP000004080"/>
    </source>
</evidence>
<feature type="transmembrane region" description="Helical" evidence="1">
    <location>
        <begin position="127"/>
        <end position="149"/>
    </location>
</feature>
<comment type="caution">
    <text evidence="2">The sequence shown here is derived from an EMBL/GenBank/DDBJ whole genome shotgun (WGS) entry which is preliminary data.</text>
</comment>
<proteinExistence type="predicted"/>